<dbReference type="GO" id="GO:0004526">
    <property type="term" value="F:ribonuclease P activity"/>
    <property type="evidence" value="ECO:0007669"/>
    <property type="project" value="UniProtKB-UniRule"/>
</dbReference>
<evidence type="ECO:0000313" key="9">
    <source>
        <dbReference type="Proteomes" id="UP000281261"/>
    </source>
</evidence>
<evidence type="ECO:0000256" key="3">
    <source>
        <dbReference type="ARBA" id="ARBA00022722"/>
    </source>
</evidence>
<evidence type="ECO:0000256" key="1">
    <source>
        <dbReference type="ARBA" id="ARBA00002663"/>
    </source>
</evidence>
<comment type="function">
    <text evidence="1">RNaseP catalyzes the removal of the 5'-leader sequence from pre-tRNA to produce the mature 5'-terminus. It can also cleave other RNA substrates such as 4.5S RNA. The protein component plays an auxiliary but essential role in vivo by binding to the 5'-leader sequence and broadening the substrate specificity of the ribozyme.</text>
</comment>
<dbReference type="GO" id="GO:0000049">
    <property type="term" value="F:tRNA binding"/>
    <property type="evidence" value="ECO:0007669"/>
    <property type="project" value="InterPro"/>
</dbReference>
<evidence type="ECO:0000256" key="6">
    <source>
        <dbReference type="ARBA" id="ARBA00022884"/>
    </source>
</evidence>
<evidence type="ECO:0000313" key="8">
    <source>
        <dbReference type="EMBL" id="RLC37636.1"/>
    </source>
</evidence>
<gene>
    <name evidence="8" type="primary">rnpA</name>
    <name evidence="8" type="ORF">DRH29_00885</name>
</gene>
<dbReference type="EMBL" id="QMNG01000002">
    <property type="protein sequence ID" value="RLC37636.1"/>
    <property type="molecule type" value="Genomic_DNA"/>
</dbReference>
<dbReference type="InterPro" id="IPR020568">
    <property type="entry name" value="Ribosomal_Su5_D2-typ_SF"/>
</dbReference>
<dbReference type="InterPro" id="IPR000100">
    <property type="entry name" value="RNase_P"/>
</dbReference>
<organism evidence="8 9">
    <name type="scientific">candidate division Kazan bacterium</name>
    <dbReference type="NCBI Taxonomy" id="2202143"/>
    <lineage>
        <taxon>Bacteria</taxon>
        <taxon>Bacteria division Kazan-3B-28</taxon>
    </lineage>
</organism>
<dbReference type="InterPro" id="IPR014721">
    <property type="entry name" value="Ribsml_uS5_D2-typ_fold_subgr"/>
</dbReference>
<dbReference type="InterPro" id="IPR020539">
    <property type="entry name" value="RNase_P_CS"/>
</dbReference>
<dbReference type="NCBIfam" id="TIGR00188">
    <property type="entry name" value="rnpA"/>
    <property type="match status" value="1"/>
</dbReference>
<evidence type="ECO:0000256" key="4">
    <source>
        <dbReference type="ARBA" id="ARBA00022759"/>
    </source>
</evidence>
<keyword evidence="2" id="KW-0819">tRNA processing</keyword>
<reference evidence="8 9" key="1">
    <citation type="submission" date="2018-06" db="EMBL/GenBank/DDBJ databases">
        <title>Extensive metabolic versatility and redundancy in microbially diverse, dynamic hydrothermal sediments.</title>
        <authorList>
            <person name="Dombrowski N."/>
            <person name="Teske A."/>
            <person name="Baker B.J."/>
        </authorList>
    </citation>
    <scope>NUCLEOTIDE SEQUENCE [LARGE SCALE GENOMIC DNA]</scope>
    <source>
        <strain evidence="8">B79_G16</strain>
    </source>
</reference>
<dbReference type="PANTHER" id="PTHR33992">
    <property type="entry name" value="RIBONUCLEASE P PROTEIN COMPONENT"/>
    <property type="match status" value="1"/>
</dbReference>
<keyword evidence="5 8" id="KW-0378">Hydrolase</keyword>
<evidence type="ECO:0000256" key="2">
    <source>
        <dbReference type="ARBA" id="ARBA00022694"/>
    </source>
</evidence>
<dbReference type="EC" id="3.1.26.5" evidence="7"/>
<evidence type="ECO:0000256" key="7">
    <source>
        <dbReference type="NCBIfam" id="TIGR00188"/>
    </source>
</evidence>
<comment type="caution">
    <text evidence="8">The sequence shown here is derived from an EMBL/GenBank/DDBJ whole genome shotgun (WGS) entry which is preliminary data.</text>
</comment>
<dbReference type="Gene3D" id="3.30.230.10">
    <property type="match status" value="1"/>
</dbReference>
<dbReference type="Proteomes" id="UP000281261">
    <property type="component" value="Unassembled WGS sequence"/>
</dbReference>
<dbReference type="GO" id="GO:0030677">
    <property type="term" value="C:ribonuclease P complex"/>
    <property type="evidence" value="ECO:0007669"/>
    <property type="project" value="TreeGrafter"/>
</dbReference>
<evidence type="ECO:0000256" key="5">
    <source>
        <dbReference type="ARBA" id="ARBA00022801"/>
    </source>
</evidence>
<dbReference type="Pfam" id="PF00825">
    <property type="entry name" value="Ribonuclease_P"/>
    <property type="match status" value="1"/>
</dbReference>
<keyword evidence="4" id="KW-0255">Endonuclease</keyword>
<dbReference type="AlphaFoldDB" id="A0A420ZDB3"/>
<sequence length="100" mass="11786">MSKLTKGAPERIIRQGRSIHGRGFVIYFLEAPYKVEPRIVISNKVDKRAVVRNKLRRQIKNILRDINFSNLGLVVIVKKEILKLNFQRLRQNFLKAFKKI</sequence>
<proteinExistence type="predicted"/>
<protein>
    <recommendedName>
        <fullName evidence="7">Ribonuclease P protein component</fullName>
        <ecNumber evidence="7">3.1.26.5</ecNumber>
    </recommendedName>
</protein>
<dbReference type="PROSITE" id="PS00648">
    <property type="entry name" value="RIBONUCLEASE_P"/>
    <property type="match status" value="1"/>
</dbReference>
<dbReference type="PANTHER" id="PTHR33992:SF1">
    <property type="entry name" value="RIBONUCLEASE P PROTEIN COMPONENT"/>
    <property type="match status" value="1"/>
</dbReference>
<dbReference type="GO" id="GO:0042781">
    <property type="term" value="F:3'-tRNA processing endoribonuclease activity"/>
    <property type="evidence" value="ECO:0007669"/>
    <property type="project" value="TreeGrafter"/>
</dbReference>
<keyword evidence="6" id="KW-0694">RNA-binding</keyword>
<name>A0A420ZDB3_UNCK3</name>
<accession>A0A420ZDB3</accession>
<keyword evidence="3" id="KW-0540">Nuclease</keyword>
<dbReference type="SUPFAM" id="SSF54211">
    <property type="entry name" value="Ribosomal protein S5 domain 2-like"/>
    <property type="match status" value="1"/>
</dbReference>